<dbReference type="EMBL" id="CP036546">
    <property type="protein sequence ID" value="QCQ44148.1"/>
    <property type="molecule type" value="Genomic_DNA"/>
</dbReference>
<dbReference type="AlphaFoldDB" id="A0A081UJL4"/>
<evidence type="ECO:0000313" key="6">
    <source>
        <dbReference type="Proteomes" id="UP000036847"/>
    </source>
</evidence>
<dbReference type="InterPro" id="IPR025905">
    <property type="entry name" value="NVEALA"/>
</dbReference>
<dbReference type="EMBL" id="JMZZ02000215">
    <property type="protein sequence ID" value="KFX73597.1"/>
    <property type="molecule type" value="Genomic_DNA"/>
</dbReference>
<dbReference type="OrthoDB" id="797817at2"/>
<dbReference type="Proteomes" id="UP000036847">
    <property type="component" value="Chromosome"/>
</dbReference>
<reference evidence="1" key="2">
    <citation type="submission" date="2014-07" db="EMBL/GenBank/DDBJ databases">
        <title>Genetics and epidemiology of antimicrobial resistance in B. fragilis group.</title>
        <authorList>
            <person name="Sydenham T.V."/>
            <person name="Hasman H."/>
            <person name="Kemp M."/>
            <person name="Justesen U.S."/>
        </authorList>
    </citation>
    <scope>NUCLEOTIDE SEQUENCE [LARGE SCALE GENOMIC DNA]</scope>
    <source>
        <strain evidence="1">DCMOUH0018B</strain>
    </source>
</reference>
<dbReference type="Proteomes" id="UP000028294">
    <property type="component" value="Chromosome"/>
</dbReference>
<protein>
    <submittedName>
        <fullName evidence="2">NVEALA domain-containing protein</fullName>
    </submittedName>
</protein>
<dbReference type="EMBL" id="JAPTZU010000014">
    <property type="protein sequence ID" value="MCZ2689427.1"/>
    <property type="molecule type" value="Genomic_DNA"/>
</dbReference>
<reference evidence="1" key="1">
    <citation type="book" date="2014" name="THE 24TH EUROPEAN CONGRESS OF CLINICAL MICROBIOLOGY AND INFECTIOUS DISEASES" publisher="ECCMID 2014" city="Barcelona, Spain">
        <title>Identification of resistance genes in three multidrug-resistant Bacteroides fragilis isolates by whole genome sequencing.</title>
        <editorList>
            <person name="Unknown"/>
            <person name="A."/>
        </editorList>
        <authorList>
            <person name="Sydenham T.V."/>
            <person name="Hasman H."/>
            <person name="Wang M."/>
            <person name="Soki J."/>
            <person name="Nagy E."/>
            <person name="Justesen U.S."/>
        </authorList>
    </citation>
    <scope>NUCLEOTIDE SEQUENCE</scope>
    <source>
        <strain evidence="1">DCMOUH0018B</strain>
        <strain evidence="4">DCMSKEJBY0001B</strain>
    </source>
</reference>
<evidence type="ECO:0000313" key="2">
    <source>
        <dbReference type="EMBL" id="MCZ2689427.1"/>
    </source>
</evidence>
<name>A0A081UJL4_BACFG</name>
<evidence type="ECO:0000313" key="1">
    <source>
        <dbReference type="EMBL" id="KFX73597.1"/>
    </source>
</evidence>
<evidence type="ECO:0000313" key="3">
    <source>
        <dbReference type="EMBL" id="QCQ35266.1"/>
    </source>
</evidence>
<reference evidence="2" key="4">
    <citation type="submission" date="2022-12" db="EMBL/GenBank/DDBJ databases">
        <title>Development of a Multilocus Sequence Typing Scheme for Bacteroides fragilis Based on Whole Genome Sequencing Data and Clinical Application.</title>
        <authorList>
            <person name="Nielsen F.D."/>
            <person name="Justesen U.S."/>
        </authorList>
    </citation>
    <scope>NUCLEOTIDE SEQUENCE</scope>
    <source>
        <strain evidence="2">BF_AM_ODE_DK_2015_4</strain>
    </source>
</reference>
<dbReference type="PATRIC" id="fig|817.51.peg.710"/>
<accession>A0A081UJL4</accession>
<dbReference type="Pfam" id="PF14055">
    <property type="entry name" value="NVEALA"/>
    <property type="match status" value="1"/>
</dbReference>
<sequence length="78" mass="8599">MKIKYLKVASLLVAIVSVWYLKPVEKSENVDPLLLQNVEALASGEDFTHTLCYGPGSVDCPVNHDKVEVVYEGYSLGD</sequence>
<gene>
    <name evidence="4" type="ORF">EC80_004460</name>
    <name evidence="1" type="ORF">EE52_0216950</name>
    <name evidence="3" type="ORF">IA74_003705</name>
    <name evidence="2" type="ORF">O1433_18175</name>
</gene>
<evidence type="ECO:0000313" key="5">
    <source>
        <dbReference type="Proteomes" id="UP000028294"/>
    </source>
</evidence>
<dbReference type="EMBL" id="CP036553">
    <property type="protein sequence ID" value="QCQ35266.1"/>
    <property type="molecule type" value="Genomic_DNA"/>
</dbReference>
<organism evidence="1">
    <name type="scientific">Bacteroides fragilis</name>
    <dbReference type="NCBI Taxonomy" id="817"/>
    <lineage>
        <taxon>Bacteria</taxon>
        <taxon>Pseudomonadati</taxon>
        <taxon>Bacteroidota</taxon>
        <taxon>Bacteroidia</taxon>
        <taxon>Bacteroidales</taxon>
        <taxon>Bacteroidaceae</taxon>
        <taxon>Bacteroides</taxon>
    </lineage>
</organism>
<dbReference type="Proteomes" id="UP001079672">
    <property type="component" value="Unassembled WGS sequence"/>
</dbReference>
<dbReference type="RefSeq" id="WP_032530142.1">
    <property type="nucleotide sequence ID" value="NZ_CAEUHN010000001.1"/>
</dbReference>
<evidence type="ECO:0000313" key="4">
    <source>
        <dbReference type="EMBL" id="QCQ44148.1"/>
    </source>
</evidence>
<proteinExistence type="predicted"/>
<dbReference type="GeneID" id="99669646"/>
<reference evidence="5 6" key="3">
    <citation type="submission" date="2019-03" db="EMBL/GenBank/DDBJ databases">
        <title>Complete genome assembly of MDR B. fragilis.</title>
        <authorList>
            <person name="Sydenham T.V."/>
            <person name="Hasman H."/>
            <person name="Justesen U.S."/>
        </authorList>
    </citation>
    <scope>NUCLEOTIDE SEQUENCE [LARGE SCALE GENOMIC DNA]</scope>
    <source>
        <strain evidence="3 5">DCMOUH0067B</strain>
        <strain evidence="4 6">DCMSKEJBY0001B</strain>
    </source>
</reference>